<evidence type="ECO:0000313" key="5">
    <source>
        <dbReference type="Proteomes" id="UP001178507"/>
    </source>
</evidence>
<feature type="compositionally biased region" description="Low complexity" evidence="3">
    <location>
        <begin position="202"/>
        <end position="211"/>
    </location>
</feature>
<keyword evidence="2" id="KW-0677">Repeat</keyword>
<dbReference type="PANTHER" id="PTHR46093:SF18">
    <property type="entry name" value="FIBRONECTIN TYPE-III DOMAIN-CONTAINING PROTEIN"/>
    <property type="match status" value="1"/>
</dbReference>
<dbReference type="InterPro" id="IPR011043">
    <property type="entry name" value="Gal_Oxase/kelch_b-propeller"/>
</dbReference>
<keyword evidence="1" id="KW-0880">Kelch repeat</keyword>
<feature type="compositionally biased region" description="Low complexity" evidence="3">
    <location>
        <begin position="179"/>
        <end position="190"/>
    </location>
</feature>
<evidence type="ECO:0000313" key="4">
    <source>
        <dbReference type="EMBL" id="CAJ1404627.1"/>
    </source>
</evidence>
<organism evidence="4 5">
    <name type="scientific">Effrenium voratum</name>
    <dbReference type="NCBI Taxonomy" id="2562239"/>
    <lineage>
        <taxon>Eukaryota</taxon>
        <taxon>Sar</taxon>
        <taxon>Alveolata</taxon>
        <taxon>Dinophyceae</taxon>
        <taxon>Suessiales</taxon>
        <taxon>Symbiodiniaceae</taxon>
        <taxon>Effrenium</taxon>
    </lineage>
</organism>
<dbReference type="InterPro" id="IPR015915">
    <property type="entry name" value="Kelch-typ_b-propeller"/>
</dbReference>
<accession>A0AA36JE99</accession>
<gene>
    <name evidence="4" type="ORF">EVOR1521_LOCUS27035</name>
</gene>
<dbReference type="PANTHER" id="PTHR46093">
    <property type="entry name" value="ACYL-COA-BINDING DOMAIN-CONTAINING PROTEIN 5"/>
    <property type="match status" value="1"/>
</dbReference>
<protein>
    <submittedName>
        <fullName evidence="4">Uncharacterized protein</fullName>
    </submittedName>
</protein>
<evidence type="ECO:0000256" key="3">
    <source>
        <dbReference type="SAM" id="MobiDB-lite"/>
    </source>
</evidence>
<dbReference type="AlphaFoldDB" id="A0AA36JE99"/>
<dbReference type="Pfam" id="PF24681">
    <property type="entry name" value="Kelch_KLHDC2_KLHL20_DRC7"/>
    <property type="match status" value="1"/>
</dbReference>
<proteinExistence type="predicted"/>
<reference evidence="4" key="1">
    <citation type="submission" date="2023-08" db="EMBL/GenBank/DDBJ databases">
        <authorList>
            <person name="Chen Y."/>
            <person name="Shah S."/>
            <person name="Dougan E. K."/>
            <person name="Thang M."/>
            <person name="Chan C."/>
        </authorList>
    </citation>
    <scope>NUCLEOTIDE SEQUENCE</scope>
</reference>
<comment type="caution">
    <text evidence="4">The sequence shown here is derived from an EMBL/GenBank/DDBJ whole genome shotgun (WGS) entry which is preliminary data.</text>
</comment>
<sequence>MIVHGGEGYGVADLWRLDLQANCWERLNPVGQGPSPRMQHSSILVPEINCLVVFGGVDEGNKPCNDLLFTLDLADLKATSWTALSPTGEAPKPQYGHTATYCPTDGGGAMIVHGGYKGGVGNLWRLDFQALAPAAPKALPTPAPALAPAAPKALPTAAPASPKPSSGSASLFDEAPLQASSKASPASSSSLFDDEPFQVPRPAKASPAKSAGSLFDEAPSASKGSSLFDDDGFDFPTKAGSRLPARDEDPLFNDEELPQGRSQHQARL</sequence>
<dbReference type="EMBL" id="CAUJNA010003549">
    <property type="protein sequence ID" value="CAJ1404627.1"/>
    <property type="molecule type" value="Genomic_DNA"/>
</dbReference>
<feature type="region of interest" description="Disordered" evidence="3">
    <location>
        <begin position="149"/>
        <end position="268"/>
    </location>
</feature>
<name>A0AA36JE99_9DINO</name>
<keyword evidence="5" id="KW-1185">Reference proteome</keyword>
<dbReference type="Proteomes" id="UP001178507">
    <property type="component" value="Unassembled WGS sequence"/>
</dbReference>
<evidence type="ECO:0000256" key="2">
    <source>
        <dbReference type="ARBA" id="ARBA00022737"/>
    </source>
</evidence>
<feature type="compositionally biased region" description="Low complexity" evidence="3">
    <location>
        <begin position="149"/>
        <end position="171"/>
    </location>
</feature>
<dbReference type="Gene3D" id="2.120.10.80">
    <property type="entry name" value="Kelch-type beta propeller"/>
    <property type="match status" value="1"/>
</dbReference>
<evidence type="ECO:0000256" key="1">
    <source>
        <dbReference type="ARBA" id="ARBA00022441"/>
    </source>
</evidence>
<dbReference type="SUPFAM" id="SSF50965">
    <property type="entry name" value="Galactose oxidase, central domain"/>
    <property type="match status" value="1"/>
</dbReference>